<evidence type="ECO:0000256" key="1">
    <source>
        <dbReference type="SAM" id="MobiDB-lite"/>
    </source>
</evidence>
<feature type="region of interest" description="Disordered" evidence="1">
    <location>
        <begin position="25"/>
        <end position="48"/>
    </location>
</feature>
<proteinExistence type="predicted"/>
<organism evidence="2 3">
    <name type="scientific">Tunturiibacter lichenicola</name>
    <dbReference type="NCBI Taxonomy" id="2051959"/>
    <lineage>
        <taxon>Bacteria</taxon>
        <taxon>Pseudomonadati</taxon>
        <taxon>Acidobacteriota</taxon>
        <taxon>Terriglobia</taxon>
        <taxon>Terriglobales</taxon>
        <taxon>Acidobacteriaceae</taxon>
        <taxon>Tunturiibacter</taxon>
    </lineage>
</organism>
<evidence type="ECO:0000313" key="2">
    <source>
        <dbReference type="EMBL" id="NYF91568.1"/>
    </source>
</evidence>
<dbReference type="AlphaFoldDB" id="A0A852VFE6"/>
<gene>
    <name evidence="2" type="ORF">HDF08_003687</name>
</gene>
<evidence type="ECO:0000313" key="3">
    <source>
        <dbReference type="Proteomes" id="UP000564385"/>
    </source>
</evidence>
<dbReference type="Proteomes" id="UP000564385">
    <property type="component" value="Unassembled WGS sequence"/>
</dbReference>
<protein>
    <submittedName>
        <fullName evidence="2">Chromosome segregation ATPase</fullName>
    </submittedName>
</protein>
<name>A0A852VFE6_9BACT</name>
<sequence length="69" mass="7749">MAYTEEISELRHSVVEIESQIEKAETDLAQSRDSQADGTKHDDEMTSLVDGLKAKREELAHHLDKVRGA</sequence>
<feature type="compositionally biased region" description="Basic and acidic residues" evidence="1">
    <location>
        <begin position="34"/>
        <end position="44"/>
    </location>
</feature>
<comment type="caution">
    <text evidence="2">The sequence shown here is derived from an EMBL/GenBank/DDBJ whole genome shotgun (WGS) entry which is preliminary data.</text>
</comment>
<dbReference type="EMBL" id="JACCCU010000003">
    <property type="protein sequence ID" value="NYF91568.1"/>
    <property type="molecule type" value="Genomic_DNA"/>
</dbReference>
<reference evidence="2 3" key="1">
    <citation type="submission" date="2020-07" db="EMBL/GenBank/DDBJ databases">
        <title>Genomic Encyclopedia of Type Strains, Phase IV (KMG-V): Genome sequencing to study the core and pangenomes of soil and plant-associated prokaryotes.</title>
        <authorList>
            <person name="Whitman W."/>
        </authorList>
    </citation>
    <scope>NUCLEOTIDE SEQUENCE [LARGE SCALE GENOMIC DNA]</scope>
    <source>
        <strain evidence="2 3">M8UP22</strain>
    </source>
</reference>
<accession>A0A852VFE6</accession>